<dbReference type="PIRSF" id="PIRSF026631">
    <property type="entry name" value="UCP026631"/>
    <property type="match status" value="1"/>
</dbReference>
<dbReference type="OrthoDB" id="3190163at2"/>
<dbReference type="Proteomes" id="UP000188235">
    <property type="component" value="Chromosome"/>
</dbReference>
<dbReference type="InterPro" id="IPR005182">
    <property type="entry name" value="YdbS-like_PH"/>
</dbReference>
<dbReference type="InterPro" id="IPR014529">
    <property type="entry name" value="UCP026631"/>
</dbReference>
<dbReference type="PANTHER" id="PTHR34473:SF3">
    <property type="entry name" value="TRANSMEMBRANE PROTEIN-RELATED"/>
    <property type="match status" value="1"/>
</dbReference>
<feature type="transmembrane region" description="Helical" evidence="1">
    <location>
        <begin position="248"/>
        <end position="272"/>
    </location>
</feature>
<keyword evidence="1" id="KW-1133">Transmembrane helix</keyword>
<evidence type="ECO:0000256" key="1">
    <source>
        <dbReference type="SAM" id="Phobius"/>
    </source>
</evidence>
<feature type="domain" description="YdbS-like PH" evidence="2">
    <location>
        <begin position="83"/>
        <end position="160"/>
    </location>
</feature>
<name>A0A1Q2CYC5_9ACTN</name>
<dbReference type="EMBL" id="CP019607">
    <property type="protein sequence ID" value="AQP51152.1"/>
    <property type="molecule type" value="Genomic_DNA"/>
</dbReference>
<feature type="transmembrane region" description="Helical" evidence="1">
    <location>
        <begin position="63"/>
        <end position="83"/>
    </location>
</feature>
<feature type="domain" description="YdbS-like PH" evidence="2">
    <location>
        <begin position="382"/>
        <end position="446"/>
    </location>
</feature>
<gene>
    <name evidence="3" type="ORF">BW733_10240</name>
</gene>
<keyword evidence="1" id="KW-0812">Transmembrane</keyword>
<evidence type="ECO:0000313" key="4">
    <source>
        <dbReference type="Proteomes" id="UP000188235"/>
    </source>
</evidence>
<sequence>MTCDEHPEAAAPPPVPVPVPEKVVEHPSPLTGIARGGIAVGIAIIIVGREFLENGADFEGVPILGLIALGIAVIAGLSGIVTWKTTTFIADDDEFRVERNFLSKTSTRVDYTKVQSIDISQPFIARLLGLAKVHIDVGGAGGVDLEFLTKARAESLREHLLEHMQRARIVSGVAPTAVEGGASLGDGTPGQGTTDGALVAPESEEIVVKVPPRNLILGSLVSTGALGALVAAAFFVVITILSGSPVTLIASAVAVVGWIWAQTGANWGFVMTRRGDTLRLRRGLLSTSAQGLRTGRIQAVAIQQDLLQRTTGLYRMSVTVLGYGNPLTDEDKASNAIVLPYGTWDDVLRVLHVIWPGLELAAIEVHGQPDRARWLTPLTFSTHTWGIGDDVVIAQHGLINQVRSIVPHRRMQSASIEQGPLQRRLDLAQIYVHTTDGPVTLRMYHLDATLARSVFEDQLARAKRARESAD</sequence>
<reference evidence="3 4" key="1">
    <citation type="journal article" date="2008" name="Int. J. Syst. Evol. Microbiol.">
        <title>Tessaracoccus flavescens sp. nov., isolated from marine sediment.</title>
        <authorList>
            <person name="Lee D.W."/>
            <person name="Lee S.D."/>
        </authorList>
    </citation>
    <scope>NUCLEOTIDE SEQUENCE [LARGE SCALE GENOMIC DNA]</scope>
    <source>
        <strain evidence="3 4">SST-39T</strain>
    </source>
</reference>
<proteinExistence type="predicted"/>
<evidence type="ECO:0000259" key="2">
    <source>
        <dbReference type="Pfam" id="PF03703"/>
    </source>
</evidence>
<feature type="transmembrane region" description="Helical" evidence="1">
    <location>
        <begin position="215"/>
        <end position="242"/>
    </location>
</feature>
<accession>A0A1Q2CYC5</accession>
<dbReference type="KEGG" id="tfa:BW733_10240"/>
<organism evidence="3 4">
    <name type="scientific">Tessaracoccus flavescens</name>
    <dbReference type="NCBI Taxonomy" id="399497"/>
    <lineage>
        <taxon>Bacteria</taxon>
        <taxon>Bacillati</taxon>
        <taxon>Actinomycetota</taxon>
        <taxon>Actinomycetes</taxon>
        <taxon>Propionibacteriales</taxon>
        <taxon>Propionibacteriaceae</taxon>
        <taxon>Tessaracoccus</taxon>
    </lineage>
</organism>
<keyword evidence="4" id="KW-1185">Reference proteome</keyword>
<feature type="domain" description="YdbS-like PH" evidence="2">
    <location>
        <begin position="269"/>
        <end position="325"/>
    </location>
</feature>
<keyword evidence="1" id="KW-0472">Membrane</keyword>
<dbReference type="AlphaFoldDB" id="A0A1Q2CYC5"/>
<dbReference type="Pfam" id="PF03703">
    <property type="entry name" value="bPH_2"/>
    <property type="match status" value="3"/>
</dbReference>
<dbReference type="STRING" id="399497.BW733_10240"/>
<evidence type="ECO:0000313" key="3">
    <source>
        <dbReference type="EMBL" id="AQP51152.1"/>
    </source>
</evidence>
<protein>
    <recommendedName>
        <fullName evidence="2">YdbS-like PH domain-containing protein</fullName>
    </recommendedName>
</protein>
<dbReference type="PANTHER" id="PTHR34473">
    <property type="entry name" value="UPF0699 TRANSMEMBRANE PROTEIN YDBS"/>
    <property type="match status" value="1"/>
</dbReference>
<dbReference type="RefSeq" id="WP_077350192.1">
    <property type="nucleotide sequence ID" value="NZ_CP019607.1"/>
</dbReference>